<dbReference type="SUPFAM" id="SSF53613">
    <property type="entry name" value="Ribokinase-like"/>
    <property type="match status" value="1"/>
</dbReference>
<dbReference type="CDD" id="cd01941">
    <property type="entry name" value="YeiC_kinase_like"/>
    <property type="match status" value="1"/>
</dbReference>
<keyword evidence="3" id="KW-0464">Manganese</keyword>
<dbReference type="Proteomes" id="UP000016931">
    <property type="component" value="Unassembled WGS sequence"/>
</dbReference>
<dbReference type="OMA" id="FNCIIAT"/>
<name>M3D463_SPHMS</name>
<dbReference type="Gene3D" id="3.40.1190.20">
    <property type="match status" value="1"/>
</dbReference>
<reference evidence="7 8" key="1">
    <citation type="journal article" date="2012" name="PLoS Pathog.">
        <title>Diverse lifestyles and strategies of plant pathogenesis encoded in the genomes of eighteen Dothideomycetes fungi.</title>
        <authorList>
            <person name="Ohm R.A."/>
            <person name="Feau N."/>
            <person name="Henrissat B."/>
            <person name="Schoch C.L."/>
            <person name="Horwitz B.A."/>
            <person name="Barry K.W."/>
            <person name="Condon B.J."/>
            <person name="Copeland A.C."/>
            <person name="Dhillon B."/>
            <person name="Glaser F."/>
            <person name="Hesse C.N."/>
            <person name="Kosti I."/>
            <person name="LaButti K."/>
            <person name="Lindquist E.A."/>
            <person name="Lucas S."/>
            <person name="Salamov A.A."/>
            <person name="Bradshaw R.E."/>
            <person name="Ciuffetti L."/>
            <person name="Hamelin R.C."/>
            <person name="Kema G.H.J."/>
            <person name="Lawrence C."/>
            <person name="Scott J.A."/>
            <person name="Spatafora J.W."/>
            <person name="Turgeon B.G."/>
            <person name="de Wit P.J.G.M."/>
            <person name="Zhong S."/>
            <person name="Goodwin S.B."/>
            <person name="Grigoriev I.V."/>
        </authorList>
    </citation>
    <scope>NUCLEOTIDE SEQUENCE [LARGE SCALE GENOMIC DNA]</scope>
    <source>
        <strain evidence="7 8">SO2202</strain>
    </source>
</reference>
<dbReference type="EMBL" id="KB456264">
    <property type="protein sequence ID" value="EMF12980.1"/>
    <property type="molecule type" value="Genomic_DNA"/>
</dbReference>
<dbReference type="HAMAP" id="MF_01876">
    <property type="entry name" value="PsiMP_glycosidase"/>
    <property type="match status" value="1"/>
</dbReference>
<dbReference type="GO" id="GO:0046872">
    <property type="term" value="F:metal ion binding"/>
    <property type="evidence" value="ECO:0007669"/>
    <property type="project" value="UniProtKB-KW"/>
</dbReference>
<evidence type="ECO:0000256" key="3">
    <source>
        <dbReference type="ARBA" id="ARBA00023211"/>
    </source>
</evidence>
<evidence type="ECO:0000256" key="1">
    <source>
        <dbReference type="ARBA" id="ARBA00022723"/>
    </source>
</evidence>
<dbReference type="STRING" id="692275.M3D463"/>
<evidence type="ECO:0000313" key="7">
    <source>
        <dbReference type="EMBL" id="EMF12980.1"/>
    </source>
</evidence>
<evidence type="ECO:0000256" key="5">
    <source>
        <dbReference type="ARBA" id="ARBA00023295"/>
    </source>
</evidence>
<keyword evidence="5" id="KW-0326">Glycosidase</keyword>
<organism evidence="7 8">
    <name type="scientific">Sphaerulina musiva (strain SO2202)</name>
    <name type="common">Poplar stem canker fungus</name>
    <name type="synonym">Septoria musiva</name>
    <dbReference type="NCBI Taxonomy" id="692275"/>
    <lineage>
        <taxon>Eukaryota</taxon>
        <taxon>Fungi</taxon>
        <taxon>Dikarya</taxon>
        <taxon>Ascomycota</taxon>
        <taxon>Pezizomycotina</taxon>
        <taxon>Dothideomycetes</taxon>
        <taxon>Dothideomycetidae</taxon>
        <taxon>Mycosphaerellales</taxon>
        <taxon>Mycosphaerellaceae</taxon>
        <taxon>Sphaerulina</taxon>
    </lineage>
</organism>
<dbReference type="InterPro" id="IPR029056">
    <property type="entry name" value="Ribokinase-like"/>
</dbReference>
<keyword evidence="1" id="KW-0479">Metal-binding</keyword>
<dbReference type="GO" id="GO:0005737">
    <property type="term" value="C:cytoplasm"/>
    <property type="evidence" value="ECO:0007669"/>
    <property type="project" value="TreeGrafter"/>
</dbReference>
<sequence>MDLQGLSDWTVRPSQRHLSSNSKYFQVSEEVQQALAEKKPVVALESTIYTHGFPYPENLTLASRLESLVRLNGGVPATIGILDGVARVGLGADELVRLVATPAAKISRRDFGFVLGMKDAQGKSLNGGTTVSGTMVLAHKAGIRIFGTGGLGGVHRGADQTMDVSADLTELGRTPVAVISSGCKSFLDIPKTLEYLETQGVAVATFADGRSGQVDFPAFYTRDSGIKSSQVLHTEEDAARIILAQHALGLQSGLHFANPIPEEHSVPFEVMETAIEEALKAALAAGATGAASTPYILAKIKDITGDKSVEANKALVEANVIRATKVAMALRSSQTDRKPNVFVAGSLAVDLACDFNPKTGSSLLSPELKTSNPAKIAQSLGGVGHNVARAAHLMGATVRLCSAIGDDLTGKAALEALSAAKMSTKGISVLPTDSGSRTAQYIAVNDTSKDLVVAMADMSILETPSDSSSTLTETFHNFWLPQLESARPSHVVLDGNWSPEYLSLWLQAANKIHAHITFEPVSNIKSTGIFHLPSSPSPTSSSSSSSSPSYKLGTFPHNSIHLTTPNAYELNAMYTSGRESGLFSTPHWWSIIDALGIPHSGARAQLTFATSKRLVDEGIPQQSIQLLPYIPTVCCKLGSEGVLLTQILPAGDERLNHPEYAPHILARCTNGTEDSVGVGGVYMRLFPAVEEVEGEHVVSVNGVGDTFVGTIVAGLAAQKRDDGTAAGRVEDFIDIAQRAAVLTLKSKESVSPGLGTLRMLL</sequence>
<keyword evidence="2" id="KW-0378">Hydrolase</keyword>
<accession>M3D463</accession>
<dbReference type="InterPro" id="IPR022830">
    <property type="entry name" value="Indigdn_synthA-like"/>
</dbReference>
<dbReference type="GO" id="GO:0004730">
    <property type="term" value="F:pseudouridylate synthase activity"/>
    <property type="evidence" value="ECO:0007669"/>
    <property type="project" value="InterPro"/>
</dbReference>
<dbReference type="GO" id="GO:0016798">
    <property type="term" value="F:hydrolase activity, acting on glycosyl bonds"/>
    <property type="evidence" value="ECO:0007669"/>
    <property type="project" value="UniProtKB-KW"/>
</dbReference>
<protein>
    <submittedName>
        <fullName evidence="7">IdgA domain protein</fullName>
    </submittedName>
</protein>
<gene>
    <name evidence="7" type="ORF">SEPMUDRAFT_163981</name>
</gene>
<dbReference type="InterPro" id="IPR007342">
    <property type="entry name" value="PsuG"/>
</dbReference>
<dbReference type="RefSeq" id="XP_016761101.1">
    <property type="nucleotide sequence ID" value="XM_016908093.1"/>
</dbReference>
<feature type="domain" description="Carbohydrate kinase PfkB" evidence="6">
    <location>
        <begin position="353"/>
        <end position="461"/>
    </location>
</feature>
<dbReference type="GeneID" id="27905230"/>
<dbReference type="Pfam" id="PF04227">
    <property type="entry name" value="Indigoidine_A"/>
    <property type="match status" value="1"/>
</dbReference>
<proteinExistence type="inferred from homology"/>
<dbReference type="SUPFAM" id="SSF110581">
    <property type="entry name" value="Indigoidine synthase A-like"/>
    <property type="match status" value="1"/>
</dbReference>
<dbReference type="eggNOG" id="KOG3009">
    <property type="taxonomic scope" value="Eukaryota"/>
</dbReference>
<dbReference type="PANTHER" id="PTHR42909:SF1">
    <property type="entry name" value="CARBOHYDRATE KINASE PFKB DOMAIN-CONTAINING PROTEIN"/>
    <property type="match status" value="1"/>
</dbReference>
<keyword evidence="8" id="KW-1185">Reference proteome</keyword>
<evidence type="ECO:0000259" key="6">
    <source>
        <dbReference type="Pfam" id="PF00294"/>
    </source>
</evidence>
<evidence type="ECO:0000313" key="8">
    <source>
        <dbReference type="Proteomes" id="UP000016931"/>
    </source>
</evidence>
<dbReference type="HOGENOM" id="CLU_012201_3_0_1"/>
<dbReference type="Gene3D" id="3.40.1790.10">
    <property type="entry name" value="Indigoidine synthase domain"/>
    <property type="match status" value="1"/>
</dbReference>
<dbReference type="PANTHER" id="PTHR42909">
    <property type="entry name" value="ZGC:136858"/>
    <property type="match status" value="1"/>
</dbReference>
<keyword evidence="4" id="KW-0456">Lyase</keyword>
<evidence type="ECO:0000256" key="2">
    <source>
        <dbReference type="ARBA" id="ARBA00022801"/>
    </source>
</evidence>
<dbReference type="InterPro" id="IPR011611">
    <property type="entry name" value="PfkB_dom"/>
</dbReference>
<dbReference type="AlphaFoldDB" id="M3D463"/>
<dbReference type="OrthoDB" id="198885at2759"/>
<dbReference type="Pfam" id="PF00294">
    <property type="entry name" value="PfkB"/>
    <property type="match status" value="1"/>
</dbReference>
<evidence type="ECO:0000256" key="4">
    <source>
        <dbReference type="ARBA" id="ARBA00023239"/>
    </source>
</evidence>